<keyword evidence="3 8" id="KW-0812">Transmembrane</keyword>
<evidence type="ECO:0000313" key="11">
    <source>
        <dbReference type="Proteomes" id="UP001328733"/>
    </source>
</evidence>
<feature type="coiled-coil region" evidence="6">
    <location>
        <begin position="315"/>
        <end position="374"/>
    </location>
</feature>
<evidence type="ECO:0000256" key="5">
    <source>
        <dbReference type="ARBA" id="ARBA00023136"/>
    </source>
</evidence>
<dbReference type="Proteomes" id="UP001328733">
    <property type="component" value="Unassembled WGS sequence"/>
</dbReference>
<keyword evidence="4 8" id="KW-1133">Transmembrane helix</keyword>
<dbReference type="InterPro" id="IPR058982">
    <property type="entry name" value="Beta-barrel_AprE"/>
</dbReference>
<proteinExistence type="inferred from homology"/>
<evidence type="ECO:0000256" key="2">
    <source>
        <dbReference type="ARBA" id="ARBA00009477"/>
    </source>
</evidence>
<evidence type="ECO:0000256" key="4">
    <source>
        <dbReference type="ARBA" id="ARBA00022989"/>
    </source>
</evidence>
<name>A0AAW9QWD7_9CHRO</name>
<evidence type="ECO:0000256" key="6">
    <source>
        <dbReference type="SAM" id="Coils"/>
    </source>
</evidence>
<dbReference type="PANTHER" id="PTHR30386:SF26">
    <property type="entry name" value="TRANSPORT PROTEIN COMB"/>
    <property type="match status" value="1"/>
</dbReference>
<dbReference type="EMBL" id="JBAFSM010000051">
    <property type="protein sequence ID" value="MEG3439519.1"/>
    <property type="molecule type" value="Genomic_DNA"/>
</dbReference>
<organism evidence="10 11">
    <name type="scientific">Pannus brasiliensis CCIBt3594</name>
    <dbReference type="NCBI Taxonomy" id="1427578"/>
    <lineage>
        <taxon>Bacteria</taxon>
        <taxon>Bacillati</taxon>
        <taxon>Cyanobacteriota</taxon>
        <taxon>Cyanophyceae</taxon>
        <taxon>Oscillatoriophycideae</taxon>
        <taxon>Chroococcales</taxon>
        <taxon>Microcystaceae</taxon>
        <taxon>Pannus</taxon>
    </lineage>
</organism>
<comment type="subcellular location">
    <subcellularLocation>
        <location evidence="1">Membrane</location>
        <topology evidence="1">Single-pass membrane protein</topology>
    </subcellularLocation>
</comment>
<dbReference type="Gene3D" id="2.40.50.100">
    <property type="match status" value="1"/>
</dbReference>
<reference evidence="10 11" key="1">
    <citation type="submission" date="2024-01" db="EMBL/GenBank/DDBJ databases">
        <title>Genomic insights into the taxonomy and metabolism of the cyanobacterium Pannus brasiliensis CCIBt3594.</title>
        <authorList>
            <person name="Machado M."/>
            <person name="Botero N.B."/>
            <person name="Andreote A.P.D."/>
            <person name="Feitosa A.M.T."/>
            <person name="Popin R."/>
            <person name="Sivonen K."/>
            <person name="Fiore M.F."/>
        </authorList>
    </citation>
    <scope>NUCLEOTIDE SEQUENCE [LARGE SCALE GENOMIC DNA]</scope>
    <source>
        <strain evidence="10 11">CCIBt3594</strain>
    </source>
</reference>
<keyword evidence="11" id="KW-1185">Reference proteome</keyword>
<protein>
    <submittedName>
        <fullName evidence="10">HlyD family efflux transporter periplasmic adaptor subunit</fullName>
    </submittedName>
</protein>
<sequence>MENLPHPIERDRETNDGLSLPSPSSSREIYGGVASPSLPSPTGFPHPAPALDRETPAWSSPLQTLLDRPPATFPLQLLVGGTIFCIAFGAWAWFAQVEEVGKAVGKLVPEGETYKIQPIDAGKVSRIEVKEGDTVKAGQIIAELDTTLALKEIERLEQSLNAGGIERTRKQGLLEQLNLQGETRQAIADAEEGAARSAIDLARAKLDTTRQLLLEQERQFSAYRARYGQLQALPEKANTRLAQLQRERQANQERIARLEPLAADGAISREMLFQAEQALRDTEQKITLSQLQDVNSTEDQLFQATRSLQDLDTRITENRGELAKTYQEIRQLQAELTRKRGEARAARLDNEREKKQLQLDIAKLDASIADTKTQLAAARTKLKDRYLRSSVEGTVLTLNLKNAGEVLQPGQTVAEIAPKGVPLVLKAELPDREAGFIRQGLSARLKFDAFPYQDYGVIGGKVTTISADSKFDQTRGEVYRLEISLDPKTSRKALHFKPGQTATAEILIRRRRVVDVLLEPFQKLQKDGLTL</sequence>
<comment type="similarity">
    <text evidence="2">Belongs to the membrane fusion protein (MFP) (TC 8.A.1) family.</text>
</comment>
<evidence type="ECO:0000313" key="10">
    <source>
        <dbReference type="EMBL" id="MEG3439519.1"/>
    </source>
</evidence>
<dbReference type="AlphaFoldDB" id="A0AAW9QWD7"/>
<dbReference type="RefSeq" id="WP_332867003.1">
    <property type="nucleotide sequence ID" value="NZ_JBAFSM010000051.1"/>
</dbReference>
<gene>
    <name evidence="10" type="ORF">V0288_20495</name>
</gene>
<feature type="transmembrane region" description="Helical" evidence="8">
    <location>
        <begin position="75"/>
        <end position="94"/>
    </location>
</feature>
<accession>A0AAW9QWD7</accession>
<dbReference type="SUPFAM" id="SSF111369">
    <property type="entry name" value="HlyD-like secretion proteins"/>
    <property type="match status" value="1"/>
</dbReference>
<evidence type="ECO:0000256" key="3">
    <source>
        <dbReference type="ARBA" id="ARBA00022692"/>
    </source>
</evidence>
<evidence type="ECO:0000256" key="8">
    <source>
        <dbReference type="SAM" id="Phobius"/>
    </source>
</evidence>
<feature type="region of interest" description="Disordered" evidence="7">
    <location>
        <begin position="1"/>
        <end position="55"/>
    </location>
</feature>
<keyword evidence="5 8" id="KW-0472">Membrane</keyword>
<keyword evidence="6" id="KW-0175">Coiled coil</keyword>
<dbReference type="GO" id="GO:0016020">
    <property type="term" value="C:membrane"/>
    <property type="evidence" value="ECO:0007669"/>
    <property type="project" value="UniProtKB-SubCell"/>
</dbReference>
<dbReference type="PRINTS" id="PR01490">
    <property type="entry name" value="RTXTOXIND"/>
</dbReference>
<dbReference type="Pfam" id="PF26002">
    <property type="entry name" value="Beta-barrel_AprE"/>
    <property type="match status" value="1"/>
</dbReference>
<dbReference type="Gene3D" id="2.40.30.170">
    <property type="match status" value="1"/>
</dbReference>
<evidence type="ECO:0000259" key="9">
    <source>
        <dbReference type="Pfam" id="PF26002"/>
    </source>
</evidence>
<evidence type="ECO:0000256" key="7">
    <source>
        <dbReference type="SAM" id="MobiDB-lite"/>
    </source>
</evidence>
<evidence type="ECO:0000256" key="1">
    <source>
        <dbReference type="ARBA" id="ARBA00004167"/>
    </source>
</evidence>
<dbReference type="InterPro" id="IPR050739">
    <property type="entry name" value="MFP"/>
</dbReference>
<feature type="domain" description="AprE-like beta-barrel" evidence="9">
    <location>
        <begin position="423"/>
        <end position="507"/>
    </location>
</feature>
<dbReference type="PANTHER" id="PTHR30386">
    <property type="entry name" value="MEMBRANE FUSION SUBUNIT OF EMRAB-TOLC MULTIDRUG EFFLUX PUMP"/>
    <property type="match status" value="1"/>
</dbReference>
<feature type="compositionally biased region" description="Pro residues" evidence="7">
    <location>
        <begin position="38"/>
        <end position="48"/>
    </location>
</feature>
<comment type="caution">
    <text evidence="10">The sequence shown here is derived from an EMBL/GenBank/DDBJ whole genome shotgun (WGS) entry which is preliminary data.</text>
</comment>